<dbReference type="PANTHER" id="PTHR21262">
    <property type="entry name" value="GUANOSINE-3',5'-BIS DIPHOSPHATE 3'-PYROPHOSPHOHYDROLASE"/>
    <property type="match status" value="1"/>
</dbReference>
<dbReference type="Proteomes" id="UP000199220">
    <property type="component" value="Unassembled WGS sequence"/>
</dbReference>
<feature type="domain" description="ACT" evidence="4">
    <location>
        <begin position="685"/>
        <end position="759"/>
    </location>
</feature>
<dbReference type="InterPro" id="IPR012675">
    <property type="entry name" value="Beta-grasp_dom_sf"/>
</dbReference>
<comment type="pathway">
    <text evidence="1">Purine metabolism; ppGpp biosynthesis; ppGpp from GTP: step 1/2.</text>
</comment>
<feature type="domain" description="HD" evidence="5">
    <location>
        <begin position="80"/>
        <end position="177"/>
    </location>
</feature>
<dbReference type="SUPFAM" id="SSF109604">
    <property type="entry name" value="HD-domain/PDEase-like"/>
    <property type="match status" value="1"/>
</dbReference>
<evidence type="ECO:0000256" key="2">
    <source>
        <dbReference type="ARBA" id="ARBA00048244"/>
    </source>
</evidence>
<dbReference type="SMART" id="SM00954">
    <property type="entry name" value="RelA_SpoT"/>
    <property type="match status" value="1"/>
</dbReference>
<dbReference type="InterPro" id="IPR033655">
    <property type="entry name" value="TGS_RelA/SpoT"/>
</dbReference>
<dbReference type="InterPro" id="IPR045600">
    <property type="entry name" value="RelA/SpoT_AH_RIS"/>
</dbReference>
<keyword evidence="7" id="KW-0418">Kinase</keyword>
<feature type="domain" description="TGS" evidence="6">
    <location>
        <begin position="419"/>
        <end position="482"/>
    </location>
</feature>
<dbReference type="SUPFAM" id="SSF55021">
    <property type="entry name" value="ACT-like"/>
    <property type="match status" value="1"/>
</dbReference>
<dbReference type="STRING" id="648782.SAMN04488554_1414"/>
<organism evidence="7 8">
    <name type="scientific">Ruania alba</name>
    <dbReference type="NCBI Taxonomy" id="648782"/>
    <lineage>
        <taxon>Bacteria</taxon>
        <taxon>Bacillati</taxon>
        <taxon>Actinomycetota</taxon>
        <taxon>Actinomycetes</taxon>
        <taxon>Micrococcales</taxon>
        <taxon>Ruaniaceae</taxon>
        <taxon>Ruania</taxon>
    </lineage>
</organism>
<dbReference type="Gene3D" id="3.10.20.30">
    <property type="match status" value="1"/>
</dbReference>
<evidence type="ECO:0000259" key="6">
    <source>
        <dbReference type="PROSITE" id="PS51880"/>
    </source>
</evidence>
<evidence type="ECO:0000313" key="8">
    <source>
        <dbReference type="Proteomes" id="UP000199220"/>
    </source>
</evidence>
<dbReference type="FunFam" id="3.30.460.10:FF:000001">
    <property type="entry name" value="GTP pyrophosphokinase RelA"/>
    <property type="match status" value="1"/>
</dbReference>
<dbReference type="RefSeq" id="WP_089772276.1">
    <property type="nucleotide sequence ID" value="NZ_FNTX01000001.1"/>
</dbReference>
<dbReference type="CDD" id="cd04876">
    <property type="entry name" value="ACT_RelA-SpoT"/>
    <property type="match status" value="1"/>
</dbReference>
<dbReference type="FunFam" id="3.10.20.30:FF:000002">
    <property type="entry name" value="GTP pyrophosphokinase (RelA/SpoT)"/>
    <property type="match status" value="1"/>
</dbReference>
<dbReference type="AlphaFoldDB" id="A0A1H5FQE1"/>
<dbReference type="Pfam" id="PF02824">
    <property type="entry name" value="TGS"/>
    <property type="match status" value="1"/>
</dbReference>
<dbReference type="InterPro" id="IPR006674">
    <property type="entry name" value="HD_domain"/>
</dbReference>
<gene>
    <name evidence="7" type="ORF">SAMN04488554_1414</name>
</gene>
<dbReference type="Gene3D" id="3.30.460.10">
    <property type="entry name" value="Beta Polymerase, domain 2"/>
    <property type="match status" value="1"/>
</dbReference>
<dbReference type="PROSITE" id="PS51880">
    <property type="entry name" value="TGS"/>
    <property type="match status" value="1"/>
</dbReference>
<dbReference type="Pfam" id="PF13291">
    <property type="entry name" value="ACT_4"/>
    <property type="match status" value="1"/>
</dbReference>
<evidence type="ECO:0000256" key="1">
    <source>
        <dbReference type="ARBA" id="ARBA00004976"/>
    </source>
</evidence>
<dbReference type="SMART" id="SM00471">
    <property type="entry name" value="HDc"/>
    <property type="match status" value="1"/>
</dbReference>
<dbReference type="SUPFAM" id="SSF81271">
    <property type="entry name" value="TGS-like"/>
    <property type="match status" value="1"/>
</dbReference>
<dbReference type="GO" id="GO:0016301">
    <property type="term" value="F:kinase activity"/>
    <property type="evidence" value="ECO:0007669"/>
    <property type="project" value="UniProtKB-KW"/>
</dbReference>
<name>A0A1H5FQE1_9MICO</name>
<dbReference type="CDD" id="cd01668">
    <property type="entry name" value="TGS_RSH"/>
    <property type="match status" value="1"/>
</dbReference>
<evidence type="ECO:0000259" key="5">
    <source>
        <dbReference type="PROSITE" id="PS51831"/>
    </source>
</evidence>
<dbReference type="GO" id="GO:0008728">
    <property type="term" value="F:GTP diphosphokinase activity"/>
    <property type="evidence" value="ECO:0007669"/>
    <property type="project" value="UniProtKB-EC"/>
</dbReference>
<dbReference type="OrthoDB" id="9805041at2"/>
<protein>
    <submittedName>
        <fullName evidence="7">GTP pyrophosphokinase</fullName>
    </submittedName>
</protein>
<dbReference type="InterPro" id="IPR002912">
    <property type="entry name" value="ACT_dom"/>
</dbReference>
<dbReference type="Pfam" id="PF04607">
    <property type="entry name" value="RelA_SpoT"/>
    <property type="match status" value="1"/>
</dbReference>
<keyword evidence="7" id="KW-0808">Transferase</keyword>
<dbReference type="NCBIfam" id="TIGR00691">
    <property type="entry name" value="spoT_relA"/>
    <property type="match status" value="1"/>
</dbReference>
<sequence length="769" mass="85001">MSEDLAADRGASTEVTPPARVRSRLVRFGGRGSAPPAAIDPLIQVVRSNHPKGDLSLIERAYRVAERAHTGQIRKSGDPYITHPVAVATILAELGMTPPTLAAALLHDTVEDTDYSLDDLRREFGEEIAVLVDGVTKLDKVTYGEAAQAETVRKMVIAMARDIRVLVIKLADRLHNARTWRYVSAGSAQRKARETLEIYAPLAHRLGMNTIKWELEDLSFATLYPKVYEEIVHLVAERAPAREEFLSVVRTQVTEDLRGAKIKATVTGRPKHYYSIYQKMIVRGRDFAEIYDLVGVRVLVDSVRDCYAALGALHARWSPVPGRFKDYIAMPKFNMYQSLHTTVIGPTGKPVEIQIRSHDMHRRAEYGVAAHWKYKENARAGARTSSEADAMPWLRQLVDWQRETADPGEFLDSLRFEMSGAEVYVFTPKGDVLALPGGATPVDFAYAVHTEVGHRTVGARVNGRLVPLESTLDNGDTIEVFTSRAEGAGPSQDWLGFVKSPRARNKIRSWFSKERREEAVDSGKTLIAKAMRKQNLPMQRLLNHNTLVAVADEMRYTDVTALYAAVGEGHVSAANVVNKLVISLGGEDGQEEDLAEITRPGTTRRTRAGDPGIIVRGMDVGDMWTKLAKCCTPVPGDPIVGFITRGAGISVHLEDCSNVEGLRRQPERMIDVEWAPGVQSVFLVQIQVEALDRNGLLSDVTKVLSDNHVNILSANVATSHDRVAISKFVFEMAEPSHLGHVLRAVRNIDGVFDVFRTTGSRAEKQVSSS</sequence>
<dbReference type="InterPro" id="IPR012676">
    <property type="entry name" value="TGS-like"/>
</dbReference>
<dbReference type="Gene3D" id="1.10.3210.10">
    <property type="entry name" value="Hypothetical protein af1432"/>
    <property type="match status" value="1"/>
</dbReference>
<proteinExistence type="inferred from homology"/>
<dbReference type="PROSITE" id="PS51831">
    <property type="entry name" value="HD"/>
    <property type="match status" value="1"/>
</dbReference>
<comment type="similarity">
    <text evidence="3">Belongs to the relA/spoT family.</text>
</comment>
<dbReference type="InterPro" id="IPR004811">
    <property type="entry name" value="RelA/Spo_fam"/>
</dbReference>
<dbReference type="InterPro" id="IPR004095">
    <property type="entry name" value="TGS"/>
</dbReference>
<keyword evidence="8" id="KW-1185">Reference proteome</keyword>
<dbReference type="GO" id="GO:0005886">
    <property type="term" value="C:plasma membrane"/>
    <property type="evidence" value="ECO:0007669"/>
    <property type="project" value="TreeGrafter"/>
</dbReference>
<evidence type="ECO:0000313" key="7">
    <source>
        <dbReference type="EMBL" id="SEE05609.1"/>
    </source>
</evidence>
<dbReference type="Pfam" id="PF19296">
    <property type="entry name" value="RelA_AH_RIS"/>
    <property type="match status" value="1"/>
</dbReference>
<evidence type="ECO:0000259" key="4">
    <source>
        <dbReference type="PROSITE" id="PS51671"/>
    </source>
</evidence>
<dbReference type="EMBL" id="FNTX01000001">
    <property type="protein sequence ID" value="SEE05609.1"/>
    <property type="molecule type" value="Genomic_DNA"/>
</dbReference>
<evidence type="ECO:0000256" key="3">
    <source>
        <dbReference type="RuleBase" id="RU003847"/>
    </source>
</evidence>
<dbReference type="InterPro" id="IPR007685">
    <property type="entry name" value="RelA_SpoT"/>
</dbReference>
<comment type="catalytic activity">
    <reaction evidence="2">
        <text>GTP + ATP = guanosine 3'-diphosphate 5'-triphosphate + AMP</text>
        <dbReference type="Rhea" id="RHEA:22088"/>
        <dbReference type="ChEBI" id="CHEBI:30616"/>
        <dbReference type="ChEBI" id="CHEBI:37565"/>
        <dbReference type="ChEBI" id="CHEBI:142410"/>
        <dbReference type="ChEBI" id="CHEBI:456215"/>
        <dbReference type="EC" id="2.7.6.5"/>
    </reaction>
</comment>
<dbReference type="InterPro" id="IPR003607">
    <property type="entry name" value="HD/PDEase_dom"/>
</dbReference>
<reference evidence="8" key="1">
    <citation type="submission" date="2016-10" db="EMBL/GenBank/DDBJ databases">
        <authorList>
            <person name="Varghese N."/>
            <person name="Submissions S."/>
        </authorList>
    </citation>
    <scope>NUCLEOTIDE SEQUENCE [LARGE SCALE GENOMIC DNA]</scope>
    <source>
        <strain evidence="8">DSM 21368</strain>
    </source>
</reference>
<dbReference type="Gene3D" id="3.30.70.260">
    <property type="match status" value="1"/>
</dbReference>
<dbReference type="GO" id="GO:0015970">
    <property type="term" value="P:guanosine tetraphosphate biosynthetic process"/>
    <property type="evidence" value="ECO:0007669"/>
    <property type="project" value="UniProtKB-UniPathway"/>
</dbReference>
<dbReference type="InterPro" id="IPR045865">
    <property type="entry name" value="ACT-like_dom_sf"/>
</dbReference>
<comment type="function">
    <text evidence="3">In eubacteria ppGpp (guanosine 3'-diphosphate 5'-diphosphate) is a mediator of the stringent response that coordinates a variety of cellular activities in response to changes in nutritional abundance.</text>
</comment>
<dbReference type="InterPro" id="IPR043519">
    <property type="entry name" value="NT_sf"/>
</dbReference>
<dbReference type="Pfam" id="PF13328">
    <property type="entry name" value="HD_4"/>
    <property type="match status" value="1"/>
</dbReference>
<dbReference type="FunFam" id="1.10.3210.10:FF:000001">
    <property type="entry name" value="GTP pyrophosphokinase RelA"/>
    <property type="match status" value="1"/>
</dbReference>
<dbReference type="PROSITE" id="PS51671">
    <property type="entry name" value="ACT"/>
    <property type="match status" value="1"/>
</dbReference>
<accession>A0A1H5FQE1</accession>
<dbReference type="CDD" id="cd05399">
    <property type="entry name" value="NT_Rel-Spo_like"/>
    <property type="match status" value="1"/>
</dbReference>
<dbReference type="UniPathway" id="UPA00908">
    <property type="reaction ID" value="UER00884"/>
</dbReference>
<dbReference type="PANTHER" id="PTHR21262:SF31">
    <property type="entry name" value="GTP PYROPHOSPHOKINASE"/>
    <property type="match status" value="1"/>
</dbReference>
<dbReference type="SUPFAM" id="SSF81301">
    <property type="entry name" value="Nucleotidyltransferase"/>
    <property type="match status" value="1"/>
</dbReference>
<dbReference type="CDD" id="cd00077">
    <property type="entry name" value="HDc"/>
    <property type="match status" value="1"/>
</dbReference>